<reference evidence="3 4" key="2">
    <citation type="journal article" date="2019" name="G3 (Bethesda)">
        <title>Hybrid Assembly of the Genome of the Entomopathogenic Nematode Steinernema carpocapsae Identifies the X-Chromosome.</title>
        <authorList>
            <person name="Serra L."/>
            <person name="Macchietto M."/>
            <person name="Macias-Munoz A."/>
            <person name="McGill C.J."/>
            <person name="Rodriguez I.M."/>
            <person name="Rodriguez B."/>
            <person name="Murad R."/>
            <person name="Mortazavi A."/>
        </authorList>
    </citation>
    <scope>NUCLEOTIDE SEQUENCE [LARGE SCALE GENOMIC DNA]</scope>
    <source>
        <strain evidence="3 4">ALL</strain>
    </source>
</reference>
<protein>
    <recommendedName>
        <fullName evidence="2">Acyl-CoA thioesterase-like C-terminal domain-containing protein</fullName>
    </recommendedName>
</protein>
<dbReference type="InterPro" id="IPR049450">
    <property type="entry name" value="ACOT8-like_C"/>
</dbReference>
<dbReference type="AlphaFoldDB" id="A0A4U8USN0"/>
<dbReference type="EMBL" id="AZBU02000001">
    <property type="protein sequence ID" value="TMS35157.1"/>
    <property type="molecule type" value="Genomic_DNA"/>
</dbReference>
<feature type="domain" description="Acyl-CoA thioesterase-like C-terminal" evidence="2">
    <location>
        <begin position="172"/>
        <end position="288"/>
    </location>
</feature>
<dbReference type="Pfam" id="PF20789">
    <property type="entry name" value="4HBT_3C"/>
    <property type="match status" value="1"/>
</dbReference>
<comment type="similarity">
    <text evidence="1">Belongs to the C/M/P thioester hydrolase family.</text>
</comment>
<keyword evidence="4" id="KW-1185">Reference proteome</keyword>
<evidence type="ECO:0000259" key="2">
    <source>
        <dbReference type="Pfam" id="PF20789"/>
    </source>
</evidence>
<evidence type="ECO:0000313" key="3">
    <source>
        <dbReference type="EMBL" id="TMS35157.1"/>
    </source>
</evidence>
<dbReference type="EMBL" id="CM016762">
    <property type="protein sequence ID" value="TMS35157.1"/>
    <property type="molecule type" value="Genomic_DNA"/>
</dbReference>
<reference evidence="3 4" key="1">
    <citation type="journal article" date="2015" name="Genome Biol.">
        <title>Comparative genomics of Steinernema reveals deeply conserved gene regulatory networks.</title>
        <authorList>
            <person name="Dillman A.R."/>
            <person name="Macchietto M."/>
            <person name="Porter C.F."/>
            <person name="Rogers A."/>
            <person name="Williams B."/>
            <person name="Antoshechkin I."/>
            <person name="Lee M.M."/>
            <person name="Goodwin Z."/>
            <person name="Lu X."/>
            <person name="Lewis E.E."/>
            <person name="Goodrich-Blair H."/>
            <person name="Stock S.P."/>
            <person name="Adams B.J."/>
            <person name="Sternberg P.W."/>
            <person name="Mortazavi A."/>
        </authorList>
    </citation>
    <scope>NUCLEOTIDE SEQUENCE [LARGE SCALE GENOMIC DNA]</scope>
    <source>
        <strain evidence="3 4">ALL</strain>
    </source>
</reference>
<dbReference type="Gene3D" id="2.40.160.210">
    <property type="entry name" value="Acyl-CoA thioesterase, double hotdog domain"/>
    <property type="match status" value="1"/>
</dbReference>
<evidence type="ECO:0000256" key="1">
    <source>
        <dbReference type="ARBA" id="ARBA00006538"/>
    </source>
</evidence>
<organism evidence="3 4">
    <name type="scientific">Steinernema carpocapsae</name>
    <name type="common">Entomopathogenic nematode</name>
    <dbReference type="NCBI Taxonomy" id="34508"/>
    <lineage>
        <taxon>Eukaryota</taxon>
        <taxon>Metazoa</taxon>
        <taxon>Ecdysozoa</taxon>
        <taxon>Nematoda</taxon>
        <taxon>Chromadorea</taxon>
        <taxon>Rhabditida</taxon>
        <taxon>Tylenchina</taxon>
        <taxon>Panagrolaimomorpha</taxon>
        <taxon>Strongyloidoidea</taxon>
        <taxon>Steinernematidae</taxon>
        <taxon>Steinernema</taxon>
    </lineage>
</organism>
<dbReference type="PANTHER" id="PTHR11066">
    <property type="entry name" value="ACYL-COA THIOESTERASE"/>
    <property type="match status" value="1"/>
</dbReference>
<dbReference type="InterPro" id="IPR042171">
    <property type="entry name" value="Acyl-CoA_hotdog"/>
</dbReference>
<comment type="caution">
    <text evidence="3">The sequence shown here is derived from an EMBL/GenBank/DDBJ whole genome shotgun (WGS) entry which is preliminary data.</text>
</comment>
<dbReference type="GO" id="GO:0009062">
    <property type="term" value="P:fatty acid catabolic process"/>
    <property type="evidence" value="ECO:0007669"/>
    <property type="project" value="TreeGrafter"/>
</dbReference>
<name>A0A4U8USN0_STECR</name>
<dbReference type="SUPFAM" id="SSF54637">
    <property type="entry name" value="Thioesterase/thiol ester dehydrase-isomerase"/>
    <property type="match status" value="2"/>
</dbReference>
<evidence type="ECO:0000313" key="4">
    <source>
        <dbReference type="Proteomes" id="UP000298663"/>
    </source>
</evidence>
<dbReference type="PANTHER" id="PTHR11066:SF48">
    <property type="entry name" value="ACYL-COA THIOESTERASE II"/>
    <property type="match status" value="1"/>
</dbReference>
<dbReference type="GO" id="GO:0047617">
    <property type="term" value="F:fatty acyl-CoA hydrolase activity"/>
    <property type="evidence" value="ECO:0007669"/>
    <property type="project" value="InterPro"/>
</dbReference>
<dbReference type="InterPro" id="IPR029069">
    <property type="entry name" value="HotDog_dom_sf"/>
</dbReference>
<dbReference type="InterPro" id="IPR003703">
    <property type="entry name" value="Acyl_CoA_thio"/>
</dbReference>
<dbReference type="GO" id="GO:0006637">
    <property type="term" value="P:acyl-CoA metabolic process"/>
    <property type="evidence" value="ECO:0007669"/>
    <property type="project" value="InterPro"/>
</dbReference>
<sequence>MQREQTLFSVLTPLRISSDVIRFNPPHMGGNVKNGRLFGGQTATQVAQSVKLLNPGTVIQTIKVNFVAPGSISIPVVINVEVIPETNLAIADVQQQGKVIATAKVMFGSSADLLSDTVYVIPQVPSPLNCIKLAEYLKTFDEQHPWKFLNLLVKGDFFEMRPVDIDHITNVPVDRKSLQVWCKIERSYRGDDSLANIDGISVALLLSDYLVAVAAHINLLKYHRECDFGVGASLSHMVSFHEISDVDSEGWFLYNSNCRVHFANRYMIEAQIFDTRGRCLLSSIQEGYLSSN</sequence>
<dbReference type="Proteomes" id="UP000298663">
    <property type="component" value="Chromosome X"/>
</dbReference>
<dbReference type="STRING" id="34508.A0A4U8USN0"/>
<dbReference type="OrthoDB" id="5796505at2759"/>
<gene>
    <name evidence="3" type="ORF">L596_002614</name>
</gene>
<dbReference type="GO" id="GO:0005782">
    <property type="term" value="C:peroxisomal matrix"/>
    <property type="evidence" value="ECO:0007669"/>
    <property type="project" value="UniProtKB-SubCell"/>
</dbReference>
<accession>A0A4U8USN0</accession>
<proteinExistence type="inferred from homology"/>